<dbReference type="Pfam" id="PF00155">
    <property type="entry name" value="Aminotran_1_2"/>
    <property type="match status" value="1"/>
</dbReference>
<proteinExistence type="predicted"/>
<dbReference type="Gene3D" id="3.40.640.10">
    <property type="entry name" value="Type I PLP-dependent aspartate aminotransferase-like (Major domain)"/>
    <property type="match status" value="1"/>
</dbReference>
<evidence type="ECO:0000313" key="4">
    <source>
        <dbReference type="EMBL" id="MBB4895940.1"/>
    </source>
</evidence>
<keyword evidence="5" id="KW-1185">Reference proteome</keyword>
<dbReference type="PRINTS" id="PR00753">
    <property type="entry name" value="ACCSYNTHASE"/>
</dbReference>
<keyword evidence="4" id="KW-0032">Aminotransferase</keyword>
<dbReference type="AlphaFoldDB" id="A0A7W7PPK5"/>
<dbReference type="SUPFAM" id="SSF53383">
    <property type="entry name" value="PLP-dependent transferases"/>
    <property type="match status" value="1"/>
</dbReference>
<dbReference type="PANTHER" id="PTHR43795:SF39">
    <property type="entry name" value="AMINOTRANSFERASE CLASS I_CLASSII DOMAIN-CONTAINING PROTEIN"/>
    <property type="match status" value="1"/>
</dbReference>
<dbReference type="InterPro" id="IPR015421">
    <property type="entry name" value="PyrdxlP-dep_Trfase_major"/>
</dbReference>
<reference evidence="4 5" key="1">
    <citation type="submission" date="2020-08" db="EMBL/GenBank/DDBJ databases">
        <title>Genomic Encyclopedia of Type Strains, Phase III (KMG-III): the genomes of soil and plant-associated and newly described type strains.</title>
        <authorList>
            <person name="Whitman W."/>
        </authorList>
    </citation>
    <scope>NUCLEOTIDE SEQUENCE [LARGE SCALE GENOMIC DNA]</scope>
    <source>
        <strain evidence="4 5">CECT 3266</strain>
    </source>
</reference>
<dbReference type="GO" id="GO:0008483">
    <property type="term" value="F:transaminase activity"/>
    <property type="evidence" value="ECO:0007669"/>
    <property type="project" value="UniProtKB-KW"/>
</dbReference>
<dbReference type="InterPro" id="IPR004839">
    <property type="entry name" value="Aminotransferase_I/II_large"/>
</dbReference>
<sequence length="482" mass="53722">MSTRNISGRTPPAEVIALLARTTDPERRLSVEQQLFPELLNLGTAENILLFPLLNEKVFGKLRGLTEDDLRYPVPIYGKEKLREDIAEMLRPRFGADLDPDDLFGTSGVSAALECLAFALKKTGALATGDRVLLPAPFWQGFKWCFEQRPGLECVPAYLGSDFELTLDILQRAYHGQRTRPKLLVLTNPNNPLGVNYDKDLLEKIYTWALTQTDMHIISDEMYAHSQIESSRLPFVSAFELDAYRNIPDARKRVHIVWGFAKDFGLSGFKAGVAITRNDAVKGVLGGADGEPYSWFSPFDSLNHHVIGSLVETRDTGRSAAADIMEEYRMILTGAFASARTALDEAKNIPYVFREGQNSAQFLWLDLREYLRQDAPEIPYERGPHFPHNGHAHNGGAHDGNGGGAASRPGDLRLPVLFSEIGSAESELFQYLKDQAHVQLLPGQTLSAHDQGYFRLCFTAFGEQTIREAIQRISQALADRSL</sequence>
<dbReference type="InterPro" id="IPR015422">
    <property type="entry name" value="PyrdxlP-dep_Trfase_small"/>
</dbReference>
<evidence type="ECO:0000313" key="5">
    <source>
        <dbReference type="Proteomes" id="UP000556084"/>
    </source>
</evidence>
<evidence type="ECO:0000256" key="2">
    <source>
        <dbReference type="SAM" id="MobiDB-lite"/>
    </source>
</evidence>
<feature type="domain" description="Aminotransferase class I/classII large" evidence="3">
    <location>
        <begin position="74"/>
        <end position="473"/>
    </location>
</feature>
<dbReference type="CDD" id="cd00609">
    <property type="entry name" value="AAT_like"/>
    <property type="match status" value="1"/>
</dbReference>
<keyword evidence="1" id="KW-0663">Pyridoxal phosphate</keyword>
<dbReference type="InterPro" id="IPR050478">
    <property type="entry name" value="Ethylene_sulfur-biosynth"/>
</dbReference>
<dbReference type="RefSeq" id="WP_184351734.1">
    <property type="nucleotide sequence ID" value="NZ_JACHJH010000011.1"/>
</dbReference>
<gene>
    <name evidence="4" type="ORF">FHS39_005022</name>
</gene>
<feature type="region of interest" description="Disordered" evidence="2">
    <location>
        <begin position="378"/>
        <end position="406"/>
    </location>
</feature>
<evidence type="ECO:0000259" key="3">
    <source>
        <dbReference type="Pfam" id="PF00155"/>
    </source>
</evidence>
<dbReference type="Gene3D" id="3.90.1150.10">
    <property type="entry name" value="Aspartate Aminotransferase, domain 1"/>
    <property type="match status" value="2"/>
</dbReference>
<dbReference type="GO" id="GO:0030170">
    <property type="term" value="F:pyridoxal phosphate binding"/>
    <property type="evidence" value="ECO:0007669"/>
    <property type="project" value="InterPro"/>
</dbReference>
<dbReference type="PANTHER" id="PTHR43795">
    <property type="entry name" value="BIFUNCTIONAL ASPARTATE AMINOTRANSFERASE AND GLUTAMATE/ASPARTATE-PREPHENATE AMINOTRANSFERASE-RELATED"/>
    <property type="match status" value="1"/>
</dbReference>
<comment type="caution">
    <text evidence="4">The sequence shown here is derived from an EMBL/GenBank/DDBJ whole genome shotgun (WGS) entry which is preliminary data.</text>
</comment>
<name>A0A7W7PPK5_9ACTN</name>
<keyword evidence="4" id="KW-0808">Transferase</keyword>
<dbReference type="InterPro" id="IPR015424">
    <property type="entry name" value="PyrdxlP-dep_Trfase"/>
</dbReference>
<organism evidence="4 5">
    <name type="scientific">Streptomyces olivoverticillatus</name>
    <dbReference type="NCBI Taxonomy" id="66427"/>
    <lineage>
        <taxon>Bacteria</taxon>
        <taxon>Bacillati</taxon>
        <taxon>Actinomycetota</taxon>
        <taxon>Actinomycetes</taxon>
        <taxon>Kitasatosporales</taxon>
        <taxon>Streptomycetaceae</taxon>
        <taxon>Streptomyces</taxon>
    </lineage>
</organism>
<dbReference type="GO" id="GO:0006520">
    <property type="term" value="P:amino acid metabolic process"/>
    <property type="evidence" value="ECO:0007669"/>
    <property type="project" value="TreeGrafter"/>
</dbReference>
<dbReference type="EMBL" id="JACHJH010000011">
    <property type="protein sequence ID" value="MBB4895940.1"/>
    <property type="molecule type" value="Genomic_DNA"/>
</dbReference>
<accession>A0A7W7PPK5</accession>
<dbReference type="Proteomes" id="UP000556084">
    <property type="component" value="Unassembled WGS sequence"/>
</dbReference>
<protein>
    <submittedName>
        <fullName evidence="4">Aspartate/methionine/tyrosine aminotransferase</fullName>
    </submittedName>
</protein>
<evidence type="ECO:0000256" key="1">
    <source>
        <dbReference type="ARBA" id="ARBA00022898"/>
    </source>
</evidence>